<gene>
    <name evidence="1" type="ORF">GGQ92_002248</name>
</gene>
<organism evidence="1 2">
    <name type="scientific">Gracilibacillus halotolerans</name>
    <dbReference type="NCBI Taxonomy" id="74386"/>
    <lineage>
        <taxon>Bacteria</taxon>
        <taxon>Bacillati</taxon>
        <taxon>Bacillota</taxon>
        <taxon>Bacilli</taxon>
        <taxon>Bacillales</taxon>
        <taxon>Bacillaceae</taxon>
        <taxon>Gracilibacillus</taxon>
    </lineage>
</organism>
<comment type="caution">
    <text evidence="1">The sequence shown here is derived from an EMBL/GenBank/DDBJ whole genome shotgun (WGS) entry which is preliminary data.</text>
</comment>
<accession>A0A841RPY6</accession>
<dbReference type="AlphaFoldDB" id="A0A841RPY6"/>
<reference evidence="1 2" key="1">
    <citation type="submission" date="2020-08" db="EMBL/GenBank/DDBJ databases">
        <title>Genomic Encyclopedia of Type Strains, Phase IV (KMG-IV): sequencing the most valuable type-strain genomes for metagenomic binning, comparative biology and taxonomic classification.</title>
        <authorList>
            <person name="Goeker M."/>
        </authorList>
    </citation>
    <scope>NUCLEOTIDE SEQUENCE [LARGE SCALE GENOMIC DNA]</scope>
    <source>
        <strain evidence="1 2">DSM 11805</strain>
    </source>
</reference>
<evidence type="ECO:0000313" key="2">
    <source>
        <dbReference type="Proteomes" id="UP000572212"/>
    </source>
</evidence>
<dbReference type="PROSITE" id="PS51257">
    <property type="entry name" value="PROKAR_LIPOPROTEIN"/>
    <property type="match status" value="1"/>
</dbReference>
<proteinExistence type="predicted"/>
<dbReference type="RefSeq" id="WP_184248614.1">
    <property type="nucleotide sequence ID" value="NZ_BAAACU010000029.1"/>
</dbReference>
<dbReference type="Proteomes" id="UP000572212">
    <property type="component" value="Unassembled WGS sequence"/>
</dbReference>
<evidence type="ECO:0000313" key="1">
    <source>
        <dbReference type="EMBL" id="MBB6513436.1"/>
    </source>
</evidence>
<protein>
    <recommendedName>
        <fullName evidence="3">Intracellular proteinase inhibitor</fullName>
    </recommendedName>
</protein>
<sequence>MKKIIVFLCFTLFILLVGCGVEENQAAISEESQDETSFTHEDVGLKLNAEIKTGQEIVVEASLENITEEDIIYNNRCEEPFYITMKLEGSSVYLKSDEEPMACIEIFDPNDLVELPPGAKIKKTVTFSREFGLQGEETIAALDGTYSLEFSFTTYGTGHFYAVTPIDLSHSSDPVILTLEEATEKAMQNKEVENWWKEQEQQGREIRREEAFITDEDWYVMFHAIGEESVHRIIIPVNIHSGEIGDINKEELPKDDGTLQWLESQSR</sequence>
<keyword evidence="2" id="KW-1185">Reference proteome</keyword>
<name>A0A841RPY6_9BACI</name>
<dbReference type="EMBL" id="JACHON010000012">
    <property type="protein sequence ID" value="MBB6513436.1"/>
    <property type="molecule type" value="Genomic_DNA"/>
</dbReference>
<evidence type="ECO:0008006" key="3">
    <source>
        <dbReference type="Google" id="ProtNLM"/>
    </source>
</evidence>